<dbReference type="Gene3D" id="1.20.5.320">
    <property type="entry name" value="6-Phosphogluconate Dehydrogenase, domain 3"/>
    <property type="match status" value="1"/>
</dbReference>
<evidence type="ECO:0000313" key="2">
    <source>
        <dbReference type="EMBL" id="CAL1567592.1"/>
    </source>
</evidence>
<feature type="region of interest" description="Disordered" evidence="1">
    <location>
        <begin position="20"/>
        <end position="54"/>
    </location>
</feature>
<dbReference type="EMBL" id="OZ035823">
    <property type="protein sequence ID" value="CAL1567592.1"/>
    <property type="molecule type" value="Genomic_DNA"/>
</dbReference>
<dbReference type="AlphaFoldDB" id="A0AAV2IUZ6"/>
<organism evidence="2 3">
    <name type="scientific">Knipowitschia caucasica</name>
    <name type="common">Caucasian dwarf goby</name>
    <name type="synonym">Pomatoschistus caucasicus</name>
    <dbReference type="NCBI Taxonomy" id="637954"/>
    <lineage>
        <taxon>Eukaryota</taxon>
        <taxon>Metazoa</taxon>
        <taxon>Chordata</taxon>
        <taxon>Craniata</taxon>
        <taxon>Vertebrata</taxon>
        <taxon>Euteleostomi</taxon>
        <taxon>Actinopterygii</taxon>
        <taxon>Neopterygii</taxon>
        <taxon>Teleostei</taxon>
        <taxon>Neoteleostei</taxon>
        <taxon>Acanthomorphata</taxon>
        <taxon>Gobiaria</taxon>
        <taxon>Gobiiformes</taxon>
        <taxon>Gobioidei</taxon>
        <taxon>Gobiidae</taxon>
        <taxon>Gobiinae</taxon>
        <taxon>Knipowitschia</taxon>
    </lineage>
</organism>
<sequence length="144" mass="15926">MNFNKVTECSNIYHLNKTLTSLQGPQGAPGRDGLKGDRGSPGPTGAPGPPGSFDFLLLLMADIRNDIADLQSKVYGRPLQSPEDFPPATDGWSHQEQHQDQDQDPDPGSGEEHKSQPPLSRRGGSRRNRKKKPTQHTTDMDWRK</sequence>
<gene>
    <name evidence="2" type="ORF">KC01_LOCUS384</name>
</gene>
<feature type="compositionally biased region" description="Basic residues" evidence="1">
    <location>
        <begin position="123"/>
        <end position="134"/>
    </location>
</feature>
<dbReference type="Proteomes" id="UP001497482">
    <property type="component" value="Chromosome 1"/>
</dbReference>
<proteinExistence type="predicted"/>
<evidence type="ECO:0000313" key="3">
    <source>
        <dbReference type="Proteomes" id="UP001497482"/>
    </source>
</evidence>
<evidence type="ECO:0000256" key="1">
    <source>
        <dbReference type="SAM" id="MobiDB-lite"/>
    </source>
</evidence>
<keyword evidence="3" id="KW-1185">Reference proteome</keyword>
<protein>
    <submittedName>
        <fullName evidence="2">Uncharacterized protein</fullName>
    </submittedName>
</protein>
<accession>A0AAV2IUZ6</accession>
<reference evidence="2 3" key="1">
    <citation type="submission" date="2024-04" db="EMBL/GenBank/DDBJ databases">
        <authorList>
            <person name="Waldvogel A.-M."/>
            <person name="Schoenle A."/>
        </authorList>
    </citation>
    <scope>NUCLEOTIDE SEQUENCE [LARGE SCALE GENOMIC DNA]</scope>
</reference>
<feature type="region of interest" description="Disordered" evidence="1">
    <location>
        <begin position="74"/>
        <end position="144"/>
    </location>
</feature>
<name>A0AAV2IUZ6_KNICA</name>